<evidence type="ECO:0000256" key="10">
    <source>
        <dbReference type="RuleBase" id="RU003732"/>
    </source>
</evidence>
<keyword evidence="7 11" id="KW-0472">Membrane</keyword>
<feature type="binding site" evidence="8">
    <location>
        <position position="318"/>
    </location>
    <ligand>
        <name>Na(+)</name>
        <dbReference type="ChEBI" id="CHEBI:29101"/>
        <label>1</label>
    </ligand>
</feature>
<dbReference type="GO" id="GO:0046872">
    <property type="term" value="F:metal ion binding"/>
    <property type="evidence" value="ECO:0007669"/>
    <property type="project" value="UniProtKB-KW"/>
</dbReference>
<comment type="caution">
    <text evidence="12">The sequence shown here is derived from an EMBL/GenBank/DDBJ whole genome shotgun (WGS) entry which is preliminary data.</text>
</comment>
<keyword evidence="13" id="KW-1185">Reference proteome</keyword>
<feature type="transmembrane region" description="Helical" evidence="11">
    <location>
        <begin position="232"/>
        <end position="256"/>
    </location>
</feature>
<evidence type="ECO:0000313" key="12">
    <source>
        <dbReference type="EMBL" id="KRT85870.1"/>
    </source>
</evidence>
<feature type="binding site" evidence="8">
    <location>
        <position position="387"/>
    </location>
    <ligand>
        <name>Na(+)</name>
        <dbReference type="ChEBI" id="CHEBI:29101"/>
        <label>1</label>
    </ligand>
</feature>
<dbReference type="PANTHER" id="PTHR11616:SF254">
    <property type="entry name" value="TRANSPORTER"/>
    <property type="match status" value="1"/>
</dbReference>
<feature type="binding site" evidence="8">
    <location>
        <position position="383"/>
    </location>
    <ligand>
        <name>Na(+)</name>
        <dbReference type="ChEBI" id="CHEBI:29101"/>
        <label>1</label>
    </ligand>
</feature>
<keyword evidence="5 10" id="KW-0769">Symport</keyword>
<dbReference type="GO" id="GO:0005886">
    <property type="term" value="C:plasma membrane"/>
    <property type="evidence" value="ECO:0007669"/>
    <property type="project" value="TreeGrafter"/>
</dbReference>
<evidence type="ECO:0000256" key="8">
    <source>
        <dbReference type="PIRSR" id="PIRSR600175-1"/>
    </source>
</evidence>
<evidence type="ECO:0000256" key="2">
    <source>
        <dbReference type="ARBA" id="ARBA00006459"/>
    </source>
</evidence>
<feature type="binding site" evidence="8">
    <location>
        <position position="42"/>
    </location>
    <ligand>
        <name>Na(+)</name>
        <dbReference type="ChEBI" id="CHEBI:29101"/>
        <label>1</label>
    </ligand>
</feature>
<dbReference type="PANTHER" id="PTHR11616">
    <property type="entry name" value="SODIUM/CHLORIDE DEPENDENT TRANSPORTER"/>
    <property type="match status" value="1"/>
</dbReference>
<evidence type="ECO:0000256" key="9">
    <source>
        <dbReference type="PIRSR" id="PIRSR600175-2"/>
    </source>
</evidence>
<feature type="transmembrane region" description="Helical" evidence="11">
    <location>
        <begin position="276"/>
        <end position="300"/>
    </location>
</feature>
<feature type="transmembrane region" description="Helical" evidence="11">
    <location>
        <begin position="413"/>
        <end position="438"/>
    </location>
</feature>
<feature type="transmembrane region" description="Helical" evidence="11">
    <location>
        <begin position="450"/>
        <end position="468"/>
    </location>
</feature>
<feature type="transmembrane region" description="Helical" evidence="11">
    <location>
        <begin position="203"/>
        <end position="220"/>
    </location>
</feature>
<feature type="transmembrane region" description="Helical" evidence="11">
    <location>
        <begin position="489"/>
        <end position="515"/>
    </location>
</feature>
<keyword evidence="8" id="KW-0479">Metal-binding</keyword>
<gene>
    <name evidence="12" type="ORF">AMK59_2088</name>
</gene>
<evidence type="ECO:0000256" key="11">
    <source>
        <dbReference type="SAM" id="Phobius"/>
    </source>
</evidence>
<comment type="similarity">
    <text evidence="2 10">Belongs to the sodium:neurotransmitter symporter (SNF) (TC 2.A.22) family.</text>
</comment>
<dbReference type="Proteomes" id="UP000051574">
    <property type="component" value="Unassembled WGS sequence"/>
</dbReference>
<dbReference type="GO" id="GO:0006865">
    <property type="term" value="P:amino acid transport"/>
    <property type="evidence" value="ECO:0007669"/>
    <property type="project" value="TreeGrafter"/>
</dbReference>
<dbReference type="CDD" id="cd11496">
    <property type="entry name" value="SLC6sbd-TauT-like"/>
    <property type="match status" value="1"/>
</dbReference>
<evidence type="ECO:0000256" key="5">
    <source>
        <dbReference type="ARBA" id="ARBA00022847"/>
    </source>
</evidence>
<keyword evidence="4 10" id="KW-0812">Transmembrane</keyword>
<feature type="transmembrane region" description="Helical" evidence="11">
    <location>
        <begin position="55"/>
        <end position="74"/>
    </location>
</feature>
<name>A0A0T6BF51_9SCAR</name>
<dbReference type="PRINTS" id="PR00176">
    <property type="entry name" value="NANEUSMPORT"/>
</dbReference>
<evidence type="ECO:0000256" key="6">
    <source>
        <dbReference type="ARBA" id="ARBA00022989"/>
    </source>
</evidence>
<feature type="transmembrane region" description="Helical" evidence="11">
    <location>
        <begin position="527"/>
        <end position="549"/>
    </location>
</feature>
<feature type="transmembrane region" description="Helical" evidence="11">
    <location>
        <begin position="370"/>
        <end position="392"/>
    </location>
</feature>
<organism evidence="12 13">
    <name type="scientific">Oryctes borbonicus</name>
    <dbReference type="NCBI Taxonomy" id="1629725"/>
    <lineage>
        <taxon>Eukaryota</taxon>
        <taxon>Metazoa</taxon>
        <taxon>Ecdysozoa</taxon>
        <taxon>Arthropoda</taxon>
        <taxon>Hexapoda</taxon>
        <taxon>Insecta</taxon>
        <taxon>Pterygota</taxon>
        <taxon>Neoptera</taxon>
        <taxon>Endopterygota</taxon>
        <taxon>Coleoptera</taxon>
        <taxon>Polyphaga</taxon>
        <taxon>Scarabaeiformia</taxon>
        <taxon>Scarabaeidae</taxon>
        <taxon>Dynastinae</taxon>
        <taxon>Oryctes</taxon>
    </lineage>
</organism>
<dbReference type="EMBL" id="LJIG01001070">
    <property type="protein sequence ID" value="KRT85870.1"/>
    <property type="molecule type" value="Genomic_DNA"/>
</dbReference>
<dbReference type="GO" id="GO:0015293">
    <property type="term" value="F:symporter activity"/>
    <property type="evidence" value="ECO:0007669"/>
    <property type="project" value="UniProtKB-KW"/>
</dbReference>
<keyword evidence="8" id="KW-0915">Sodium</keyword>
<dbReference type="SUPFAM" id="SSF161070">
    <property type="entry name" value="SNF-like"/>
    <property type="match status" value="1"/>
</dbReference>
<evidence type="ECO:0000256" key="4">
    <source>
        <dbReference type="ARBA" id="ARBA00022692"/>
    </source>
</evidence>
<protein>
    <recommendedName>
        <fullName evidence="10">Transporter</fullName>
    </recommendedName>
</protein>
<dbReference type="OrthoDB" id="6581954at2759"/>
<proteinExistence type="inferred from homology"/>
<evidence type="ECO:0000313" key="13">
    <source>
        <dbReference type="Proteomes" id="UP000051574"/>
    </source>
</evidence>
<evidence type="ECO:0000256" key="7">
    <source>
        <dbReference type="ARBA" id="ARBA00023136"/>
    </source>
</evidence>
<keyword evidence="3 10" id="KW-0813">Transport</keyword>
<feature type="binding site" evidence="8">
    <location>
        <position position="38"/>
    </location>
    <ligand>
        <name>Na(+)</name>
        <dbReference type="ChEBI" id="CHEBI:29101"/>
        <label>1</label>
    </ligand>
</feature>
<feature type="binding site" evidence="8">
    <location>
        <position position="386"/>
    </location>
    <ligand>
        <name>Na(+)</name>
        <dbReference type="ChEBI" id="CHEBI:29101"/>
        <label>1</label>
    </ligand>
</feature>
<dbReference type="InterPro" id="IPR000175">
    <property type="entry name" value="Na/ntran_symport"/>
</dbReference>
<feature type="transmembrane region" description="Helical" evidence="11">
    <location>
        <begin position="312"/>
        <end position="338"/>
    </location>
</feature>
<accession>A0A0T6BF51</accession>
<dbReference type="InterPro" id="IPR037272">
    <property type="entry name" value="SNS_sf"/>
</dbReference>
<evidence type="ECO:0000256" key="1">
    <source>
        <dbReference type="ARBA" id="ARBA00004141"/>
    </source>
</evidence>
<dbReference type="Pfam" id="PF00209">
    <property type="entry name" value="SNF"/>
    <property type="match status" value="1"/>
</dbReference>
<dbReference type="PROSITE" id="PS50267">
    <property type="entry name" value="NA_NEUROTRAN_SYMP_3"/>
    <property type="match status" value="1"/>
</dbReference>
<reference evidence="12 13" key="1">
    <citation type="submission" date="2015-09" db="EMBL/GenBank/DDBJ databases">
        <title>Draft genome of the scarab beetle Oryctes borbonicus.</title>
        <authorList>
            <person name="Meyer J.M."/>
            <person name="Markov G.V."/>
            <person name="Baskaran P."/>
            <person name="Herrmann M."/>
            <person name="Sommer R.J."/>
            <person name="Roedelsperger C."/>
        </authorList>
    </citation>
    <scope>NUCLEOTIDE SEQUENCE [LARGE SCALE GENOMIC DNA]</scope>
    <source>
        <strain evidence="12">OB123</strain>
        <tissue evidence="12">Whole animal</tissue>
    </source>
</reference>
<dbReference type="AlphaFoldDB" id="A0A0T6BF51"/>
<keyword evidence="6 11" id="KW-1133">Transmembrane helix</keyword>
<keyword evidence="9" id="KW-1015">Disulfide bond</keyword>
<comment type="subcellular location">
    <subcellularLocation>
        <location evidence="1">Membrane</location>
        <topology evidence="1">Multi-pass membrane protein</topology>
    </subcellularLocation>
</comment>
<dbReference type="PROSITE" id="PS00610">
    <property type="entry name" value="NA_NEUROTRAN_SYMP_1"/>
    <property type="match status" value="1"/>
</dbReference>
<sequence>MTASNEKSVTYKPPEIVIERGGWGNKLDFLFSCISLSVGLGNVWRFPYLCYKNGGGAFLVTYTVAMIFCGIPMFYQEVAIGQYLGSGGMTFIGQLCPILKGVGYATMTIVFLLDIYYCIIIAWTLYYLICTFATVPYLPWADCDNWWNTKDCSAEESDILNLTHKNHSVLSRINRTTTPVEEFFERKVLGITDGIEEIGGMQWQLFTCLVIGWILIYSVIRKGLHQSGKIIWFTATFPYVVLIILLVRAVTLNGAYEGLLYYVTPRWEELLTPGPWMEGATQIFFAYSIGCGALPALGSYNKFHHNCYKDAVITCVVNTLTSLLAGAVTFCILGHLAVSQDTDVGNVVKSGPGLVFLTYPEVVLKLPGSAFWAIVFFIMLVILGIDSEFCLVESFITGVVDNWSESLRPHRDTFTAIICVLMFLLGIPMVTHGGMYIFQLMDYYSASGMSLLWVCFFQTIAISWIFGTEKLCDCIEQMVGIRPNKFWTICWRFCAPAVMIVIFVSQCMAFTPLTYGGNYVYPSWSNVIGFLLSFSSMIWVPGYAIYYIFSSSGTIWQNLKNGIQPQIKMRKLSMHDKQSGLLISNSLGGLMTPSPSFVEANIE</sequence>
<dbReference type="GO" id="GO:0035725">
    <property type="term" value="P:sodium ion transmembrane transport"/>
    <property type="evidence" value="ECO:0007669"/>
    <property type="project" value="TreeGrafter"/>
</dbReference>
<feature type="disulfide bond" evidence="9">
    <location>
        <begin position="143"/>
        <end position="152"/>
    </location>
</feature>
<evidence type="ECO:0000256" key="3">
    <source>
        <dbReference type="ARBA" id="ARBA00022448"/>
    </source>
</evidence>